<dbReference type="PROSITE" id="PS50920">
    <property type="entry name" value="SOLCAR"/>
    <property type="match status" value="3"/>
</dbReference>
<evidence type="ECO:0000256" key="3">
    <source>
        <dbReference type="ARBA" id="ARBA00022448"/>
    </source>
</evidence>
<feature type="repeat" description="Solcar" evidence="9">
    <location>
        <begin position="233"/>
        <end position="329"/>
    </location>
</feature>
<evidence type="ECO:0000313" key="11">
    <source>
        <dbReference type="Proteomes" id="UP000694865"/>
    </source>
</evidence>
<dbReference type="GeneID" id="100375553"/>
<dbReference type="PRINTS" id="PR00926">
    <property type="entry name" value="MITOCARRIER"/>
</dbReference>
<keyword evidence="4 9" id="KW-0812">Transmembrane</keyword>
<dbReference type="InterPro" id="IPR002067">
    <property type="entry name" value="MCP"/>
</dbReference>
<protein>
    <submittedName>
        <fullName evidence="12">Mitochondrial carnitine/acylcarnitine carrier protein CACL-like</fullName>
    </submittedName>
</protein>
<keyword evidence="6" id="KW-1133">Transmembrane helix</keyword>
<feature type="repeat" description="Solcar" evidence="9">
    <location>
        <begin position="340"/>
        <end position="428"/>
    </location>
</feature>
<keyword evidence="5" id="KW-0677">Repeat</keyword>
<dbReference type="Gene3D" id="1.50.40.10">
    <property type="entry name" value="Mitochondrial carrier domain"/>
    <property type="match status" value="1"/>
</dbReference>
<dbReference type="InterPro" id="IPR050567">
    <property type="entry name" value="Mitochondrial_Carrier"/>
</dbReference>
<keyword evidence="8 9" id="KW-0472">Membrane</keyword>
<keyword evidence="11" id="KW-1185">Reference proteome</keyword>
<dbReference type="Pfam" id="PF00153">
    <property type="entry name" value="Mito_carr"/>
    <property type="match status" value="3"/>
</dbReference>
<dbReference type="InterPro" id="IPR018108">
    <property type="entry name" value="MCP_transmembrane"/>
</dbReference>
<reference evidence="12" key="1">
    <citation type="submission" date="2025-08" db="UniProtKB">
        <authorList>
            <consortium name="RefSeq"/>
        </authorList>
    </citation>
    <scope>IDENTIFICATION</scope>
    <source>
        <tissue evidence="12">Testes</tissue>
    </source>
</reference>
<dbReference type="PANTHER" id="PTHR45624:SF61">
    <property type="entry name" value="MITOCHONDRIAL BASIC AMINO ACIDS TRANSPORTER"/>
    <property type="match status" value="1"/>
</dbReference>
<evidence type="ECO:0000256" key="10">
    <source>
        <dbReference type="RuleBase" id="RU000488"/>
    </source>
</evidence>
<organism evidence="11 12">
    <name type="scientific">Saccoglossus kowalevskii</name>
    <name type="common">Acorn worm</name>
    <dbReference type="NCBI Taxonomy" id="10224"/>
    <lineage>
        <taxon>Eukaryota</taxon>
        <taxon>Metazoa</taxon>
        <taxon>Hemichordata</taxon>
        <taxon>Enteropneusta</taxon>
        <taxon>Harrimaniidae</taxon>
        <taxon>Saccoglossus</taxon>
    </lineage>
</organism>
<gene>
    <name evidence="12" type="primary">LOC100375553</name>
</gene>
<comment type="similarity">
    <text evidence="2 10">Belongs to the mitochondrial carrier (TC 2.A.29) family.</text>
</comment>
<evidence type="ECO:0000256" key="2">
    <source>
        <dbReference type="ARBA" id="ARBA00006375"/>
    </source>
</evidence>
<evidence type="ECO:0000313" key="12">
    <source>
        <dbReference type="RefSeq" id="XP_002741410.1"/>
    </source>
</evidence>
<accession>A0ABM0H0D7</accession>
<evidence type="ECO:0000256" key="9">
    <source>
        <dbReference type="PROSITE-ProRule" id="PRU00282"/>
    </source>
</evidence>
<evidence type="ECO:0000256" key="5">
    <source>
        <dbReference type="ARBA" id="ARBA00022737"/>
    </source>
</evidence>
<dbReference type="Proteomes" id="UP000694865">
    <property type="component" value="Unplaced"/>
</dbReference>
<keyword evidence="3 10" id="KW-0813">Transport</keyword>
<evidence type="ECO:0000256" key="8">
    <source>
        <dbReference type="ARBA" id="ARBA00023136"/>
    </source>
</evidence>
<evidence type="ECO:0000256" key="4">
    <source>
        <dbReference type="ARBA" id="ARBA00022692"/>
    </source>
</evidence>
<evidence type="ECO:0000256" key="6">
    <source>
        <dbReference type="ARBA" id="ARBA00022989"/>
    </source>
</evidence>
<name>A0ABM0H0D7_SACKO</name>
<sequence length="436" mass="48148">MQDAIAAVISKEIKQQLRQSEFLSVLSDESTDISVTKKLVIYARLIDDDFTPRTRYIGNVKVKDGTSSTISSSLKTTLLEENCVKPHQLIGFGSDDASVMRGKLNGVSVRFQREINPFIIRIAGVVVGHPFDTVKVRLQTQNVQNNSVVSRLVTSPSPSSPSGLQRFPVHTVKPEVVAPHAYRSTWHCFASTVKEEGFFGLYKGLASPLAGLAFINAIIFGVQANTLRQFKDQTIVSHSIAGAAAGAVQCVVACPMELAKVRLQLQGKGESHHYYSTHKHAYKGSIQCIYKIYIKEGIKGCYRGLNSTLIRDIPGFTLYFAAYETFCTFFQSRHPKGENLGLAELIIAGGLSGTCSWLLSHPIDVIKSRIQADAVEGTPLYRGTIDCLRKSIKAEGFRVFLNGLSANLLRSFPVNAATFTVYTYFMRYCNNHFNQT</sequence>
<dbReference type="SUPFAM" id="SSF103506">
    <property type="entry name" value="Mitochondrial carrier"/>
    <property type="match status" value="1"/>
</dbReference>
<evidence type="ECO:0000256" key="7">
    <source>
        <dbReference type="ARBA" id="ARBA00023128"/>
    </source>
</evidence>
<proteinExistence type="inferred from homology"/>
<dbReference type="PANTHER" id="PTHR45624">
    <property type="entry name" value="MITOCHONDRIAL BASIC AMINO ACIDS TRANSPORTER-RELATED"/>
    <property type="match status" value="1"/>
</dbReference>
<dbReference type="RefSeq" id="XP_002741410.1">
    <property type="nucleotide sequence ID" value="XM_002741364.1"/>
</dbReference>
<keyword evidence="7" id="KW-0496">Mitochondrion</keyword>
<feature type="repeat" description="Solcar" evidence="9">
    <location>
        <begin position="115"/>
        <end position="229"/>
    </location>
</feature>
<comment type="subcellular location">
    <subcellularLocation>
        <location evidence="1">Mitochondrion membrane</location>
        <topology evidence="1">Multi-pass membrane protein</topology>
    </subcellularLocation>
</comment>
<evidence type="ECO:0000256" key="1">
    <source>
        <dbReference type="ARBA" id="ARBA00004225"/>
    </source>
</evidence>
<dbReference type="InterPro" id="IPR023395">
    <property type="entry name" value="MCP_dom_sf"/>
</dbReference>